<feature type="compositionally biased region" description="Low complexity" evidence="1">
    <location>
        <begin position="354"/>
        <end position="366"/>
    </location>
</feature>
<dbReference type="GO" id="GO:0034599">
    <property type="term" value="P:cellular response to oxidative stress"/>
    <property type="evidence" value="ECO:0007669"/>
    <property type="project" value="InterPro"/>
</dbReference>
<dbReference type="AlphaFoldDB" id="A0A427YW54"/>
<evidence type="ECO:0000313" key="2">
    <source>
        <dbReference type="EMBL" id="RSH95312.1"/>
    </source>
</evidence>
<evidence type="ECO:0008006" key="4">
    <source>
        <dbReference type="Google" id="ProtNLM"/>
    </source>
</evidence>
<organism evidence="2 3">
    <name type="scientific">Saitozyma podzolica</name>
    <dbReference type="NCBI Taxonomy" id="1890683"/>
    <lineage>
        <taxon>Eukaryota</taxon>
        <taxon>Fungi</taxon>
        <taxon>Dikarya</taxon>
        <taxon>Basidiomycota</taxon>
        <taxon>Agaricomycotina</taxon>
        <taxon>Tremellomycetes</taxon>
        <taxon>Tremellales</taxon>
        <taxon>Trimorphomycetaceae</taxon>
        <taxon>Saitozyma</taxon>
    </lineage>
</organism>
<keyword evidence="3" id="KW-1185">Reference proteome</keyword>
<feature type="compositionally biased region" description="Polar residues" evidence="1">
    <location>
        <begin position="65"/>
        <end position="77"/>
    </location>
</feature>
<accession>A0A427YW54</accession>
<proteinExistence type="predicted"/>
<dbReference type="PANTHER" id="PTHR28147">
    <property type="entry name" value="N-GLYCOSYLATION PROTEIN EOS1"/>
    <property type="match status" value="1"/>
</dbReference>
<protein>
    <recommendedName>
        <fullName evidence="4">N-glycosylation protein eos1</fullName>
    </recommendedName>
</protein>
<dbReference type="Proteomes" id="UP000279259">
    <property type="component" value="Unassembled WGS sequence"/>
</dbReference>
<dbReference type="GO" id="GO:0006487">
    <property type="term" value="P:protein N-linked glycosylation"/>
    <property type="evidence" value="ECO:0007669"/>
    <property type="project" value="TreeGrafter"/>
</dbReference>
<feature type="region of interest" description="Disordered" evidence="1">
    <location>
        <begin position="325"/>
        <end position="376"/>
    </location>
</feature>
<name>A0A427YW54_9TREE</name>
<dbReference type="STRING" id="1890683.A0A427YW54"/>
<feature type="region of interest" description="Disordered" evidence="1">
    <location>
        <begin position="1"/>
        <end position="81"/>
    </location>
</feature>
<dbReference type="EMBL" id="RSCD01000001">
    <property type="protein sequence ID" value="RSH95312.1"/>
    <property type="molecule type" value="Genomic_DNA"/>
</dbReference>
<dbReference type="GO" id="GO:0005789">
    <property type="term" value="C:endoplasmic reticulum membrane"/>
    <property type="evidence" value="ECO:0007669"/>
    <property type="project" value="InterPro"/>
</dbReference>
<evidence type="ECO:0000313" key="3">
    <source>
        <dbReference type="Proteomes" id="UP000279259"/>
    </source>
</evidence>
<feature type="compositionally biased region" description="Polar residues" evidence="1">
    <location>
        <begin position="1"/>
        <end position="12"/>
    </location>
</feature>
<dbReference type="InterPro" id="IPR021100">
    <property type="entry name" value="N-glycosylation_EOS1"/>
</dbReference>
<dbReference type="OrthoDB" id="2139606at2759"/>
<reference evidence="2 3" key="1">
    <citation type="submission" date="2018-11" db="EMBL/GenBank/DDBJ databases">
        <title>Genome sequence of Saitozyma podzolica DSM 27192.</title>
        <authorList>
            <person name="Aliyu H."/>
            <person name="Gorte O."/>
            <person name="Ochsenreither K."/>
        </authorList>
    </citation>
    <scope>NUCLEOTIDE SEQUENCE [LARGE SCALE GENOMIC DNA]</scope>
    <source>
        <strain evidence="2 3">DSM 27192</strain>
    </source>
</reference>
<gene>
    <name evidence="2" type="ORF">EHS25_000399</name>
</gene>
<feature type="compositionally biased region" description="Low complexity" evidence="1">
    <location>
        <begin position="27"/>
        <end position="41"/>
    </location>
</feature>
<dbReference type="PANTHER" id="PTHR28147:SF1">
    <property type="entry name" value="N-GLYCOSYLATION PROTEIN EOS1"/>
    <property type="match status" value="1"/>
</dbReference>
<evidence type="ECO:0000256" key="1">
    <source>
        <dbReference type="SAM" id="MobiDB-lite"/>
    </source>
</evidence>
<comment type="caution">
    <text evidence="2">The sequence shown here is derived from an EMBL/GenBank/DDBJ whole genome shotgun (WGS) entry which is preliminary data.</text>
</comment>
<feature type="region of interest" description="Disordered" evidence="1">
    <location>
        <begin position="130"/>
        <end position="152"/>
    </location>
</feature>
<sequence>MRTSPSPRQSALNIPLMTPVMSRPTLSSSSEGSAGSAGSASPRSAIHPFGSVTSSEDADDDYESTDSPSSGSLTFSPKRSRGLGLSGAMATGAGTGPSAAMGMGLGPGMGLRQRILLDKTAKGLGLNLEPEGAEETETEEPEHPHPLSLSRSRSRDLSEAARALELETQNALFPLRLLAIFPAVWGTMVLLQAFVTGGQWEEVYPWGMDTSREALDRLISGRTFEGTWRTVSRGDMLLSILWAWLTGQFCFDLTTGLTHRWRIYYDLPATITRLLSIQCICQPLTGLTLWFLGSDRTLFAWVVIGCTTAASRAVQMYVTSNIVRPSSSASGAQGGDVTPNGRRRSSGEIRGREASASAGASASASARGRDSPALLGERGGAGVRSAWDEFTCDRTWDWGALARVAGWKVGALLLITNAWLFWGIEHGRWAGAGAGTPA</sequence>
<feature type="compositionally biased region" description="Acidic residues" evidence="1">
    <location>
        <begin position="131"/>
        <end position="140"/>
    </location>
</feature>
<dbReference type="Pfam" id="PF12326">
    <property type="entry name" value="EOS1"/>
    <property type="match status" value="1"/>
</dbReference>